<accession>A0A1F7GL05</accession>
<dbReference type="AlphaFoldDB" id="A0A1F7GL05"/>
<evidence type="ECO:0000313" key="2">
    <source>
        <dbReference type="Proteomes" id="UP000176850"/>
    </source>
</evidence>
<dbReference type="EMBL" id="MFZH01000016">
    <property type="protein sequence ID" value="OGK19212.1"/>
    <property type="molecule type" value="Genomic_DNA"/>
</dbReference>
<evidence type="ECO:0000313" key="1">
    <source>
        <dbReference type="EMBL" id="OGK19212.1"/>
    </source>
</evidence>
<protein>
    <submittedName>
        <fullName evidence="1">Uncharacterized protein</fullName>
    </submittedName>
</protein>
<dbReference type="Proteomes" id="UP000176850">
    <property type="component" value="Unassembled WGS sequence"/>
</dbReference>
<proteinExistence type="predicted"/>
<reference evidence="1 2" key="1">
    <citation type="journal article" date="2016" name="Nat. Commun.">
        <title>Thousands of microbial genomes shed light on interconnected biogeochemical processes in an aquifer system.</title>
        <authorList>
            <person name="Anantharaman K."/>
            <person name="Brown C.T."/>
            <person name="Hug L.A."/>
            <person name="Sharon I."/>
            <person name="Castelle C.J."/>
            <person name="Probst A.J."/>
            <person name="Thomas B.C."/>
            <person name="Singh A."/>
            <person name="Wilkins M.J."/>
            <person name="Karaoz U."/>
            <person name="Brodie E.L."/>
            <person name="Williams K.H."/>
            <person name="Hubbard S.S."/>
            <person name="Banfield J.F."/>
        </authorList>
    </citation>
    <scope>NUCLEOTIDE SEQUENCE [LARGE SCALE GENOMIC DNA]</scope>
</reference>
<gene>
    <name evidence="1" type="ORF">A2799_00110</name>
</gene>
<sequence>MSSECLIGCQAEPQMSILRRDYEAKRVNDERFANTTDPEEATKAAHVAADLDHDIEDQLQTLYTTHLCPTCPYHDGNKVLVDTVGEEG</sequence>
<name>A0A1F7GL05_9BACT</name>
<comment type="caution">
    <text evidence="1">The sequence shown here is derived from an EMBL/GenBank/DDBJ whole genome shotgun (WGS) entry which is preliminary data.</text>
</comment>
<organism evidence="1 2">
    <name type="scientific">Candidatus Roizmanbacteria bacterium RIFCSPHIGHO2_01_FULL_39_24</name>
    <dbReference type="NCBI Taxonomy" id="1802032"/>
    <lineage>
        <taxon>Bacteria</taxon>
        <taxon>Candidatus Roizmaniibacteriota</taxon>
    </lineage>
</organism>